<protein>
    <recommendedName>
        <fullName evidence="17">AAA+ ATPase domain-containing protein</fullName>
    </recommendedName>
</protein>
<dbReference type="InterPro" id="IPR003959">
    <property type="entry name" value="ATPase_AAA_core"/>
</dbReference>
<keyword evidence="6" id="KW-0378">Hydrolase</keyword>
<keyword evidence="8" id="KW-1133">Transmembrane helix</keyword>
<dbReference type="RefSeq" id="XP_020117158.1">
    <property type="nucleotide sequence ID" value="XM_020262635.1"/>
</dbReference>
<keyword evidence="4 12" id="KW-0547">Nucleotide-binding</keyword>
<keyword evidence="5" id="KW-0999">Mitochondrion inner membrane</keyword>
<keyword evidence="10" id="KW-0472">Membrane</keyword>
<dbReference type="EMBL" id="LFMY01000012">
    <property type="protein sequence ID" value="OKL57037.1"/>
    <property type="molecule type" value="Genomic_DNA"/>
</dbReference>
<evidence type="ECO:0000256" key="4">
    <source>
        <dbReference type="ARBA" id="ARBA00022741"/>
    </source>
</evidence>
<evidence type="ECO:0000256" key="9">
    <source>
        <dbReference type="ARBA" id="ARBA00023128"/>
    </source>
</evidence>
<dbReference type="AlphaFoldDB" id="A0A225AU91"/>
<evidence type="ECO:0000313" key="15">
    <source>
        <dbReference type="EMBL" id="OKL57037.1"/>
    </source>
</evidence>
<dbReference type="PROSITE" id="PS00674">
    <property type="entry name" value="AAA"/>
    <property type="match status" value="1"/>
</dbReference>
<dbReference type="InterPro" id="IPR050747">
    <property type="entry name" value="Mitochondrial_chaperone_BCS1"/>
</dbReference>
<feature type="domain" description="AAA+ ATPase" evidence="13">
    <location>
        <begin position="301"/>
        <end position="435"/>
    </location>
</feature>
<dbReference type="InterPro" id="IPR057495">
    <property type="entry name" value="AAA_lid_BCS1"/>
</dbReference>
<dbReference type="Pfam" id="PF25426">
    <property type="entry name" value="AAA_lid_BCS1"/>
    <property type="match status" value="1"/>
</dbReference>
<evidence type="ECO:0000313" key="16">
    <source>
        <dbReference type="Proteomes" id="UP000214365"/>
    </source>
</evidence>
<dbReference type="InterPro" id="IPR003960">
    <property type="entry name" value="ATPase_AAA_CS"/>
</dbReference>
<dbReference type="GeneID" id="31007110"/>
<keyword evidence="3" id="KW-0812">Transmembrane</keyword>
<reference evidence="15 16" key="1">
    <citation type="submission" date="2015-06" db="EMBL/GenBank/DDBJ databases">
        <title>Talaromyces atroroseus IBT 11181 draft genome.</title>
        <authorList>
            <person name="Rasmussen K.B."/>
            <person name="Rasmussen S."/>
            <person name="Petersen B."/>
            <person name="Sicheritz-Ponten T."/>
            <person name="Mortensen U.H."/>
            <person name="Thrane U."/>
        </authorList>
    </citation>
    <scope>NUCLEOTIDE SEQUENCE [LARGE SCALE GENOMIC DNA]</scope>
    <source>
        <strain evidence="15 16">IBT 11181</strain>
    </source>
</reference>
<evidence type="ECO:0008006" key="17">
    <source>
        <dbReference type="Google" id="ProtNLM"/>
    </source>
</evidence>
<proteinExistence type="inferred from homology"/>
<dbReference type="Gene3D" id="3.40.50.300">
    <property type="entry name" value="P-loop containing nucleotide triphosphate hydrolases"/>
    <property type="match status" value="1"/>
</dbReference>
<sequence>MSDGKRMFDWFALHVVRFYCLRRLTMMWLDNMISYTRRDMAHHIHAGGVASRPLLEPCFQGFVLIREVLSRCLELDITQIGSIVAIAGVLPTAWRFLRRTWDEAYAWIRHCFLASVTIPGGDPLNRSVVEWILANRPRNYRSFTGLTEVGNVGIDRAAALKKTQHPVRYCPHWDTRWLWCNGNAFLVVRSSDSHNVSLSNPNYDGIGGEELTISCFGWSAEPVKQFIKACRDYAETQTQFFVIIYSRDRYGLAWQPKARKPIRLLDTVHFDNKIKQELLADIRNYLDPRTQKRYQTRSMPYRRGYLFYGPPGTGKSSLSLAIAGEFGLDLYEVKIPSVATDADLEQMFQDIPPKCVVLLEDIDAVWMDRSNSQKNVHDGQPLPNCTLSGLLNVLDGVGSQEGRIVIMTTNRLEALDSALVRPGRIDMKVYLGNISQKSSKEMFLRMFSPDLGFKSCLDMNEIDNLATEFANQIPDDKITPSSLQGFFQQHLDSPYEAASLIGGWVKEELAKNSDKEFEVITGNENES</sequence>
<dbReference type="InterPro" id="IPR027417">
    <property type="entry name" value="P-loop_NTPase"/>
</dbReference>
<comment type="caution">
    <text evidence="15">The sequence shown here is derived from an EMBL/GenBank/DDBJ whole genome shotgun (WGS) entry which is preliminary data.</text>
</comment>
<dbReference type="SMART" id="SM00382">
    <property type="entry name" value="AAA"/>
    <property type="match status" value="1"/>
</dbReference>
<dbReference type="Pfam" id="PF00004">
    <property type="entry name" value="AAA"/>
    <property type="match status" value="1"/>
</dbReference>
<evidence type="ECO:0000256" key="10">
    <source>
        <dbReference type="ARBA" id="ARBA00023136"/>
    </source>
</evidence>
<evidence type="ECO:0000256" key="3">
    <source>
        <dbReference type="ARBA" id="ARBA00022692"/>
    </source>
</evidence>
<organism evidence="15 16">
    <name type="scientific">Talaromyces atroroseus</name>
    <dbReference type="NCBI Taxonomy" id="1441469"/>
    <lineage>
        <taxon>Eukaryota</taxon>
        <taxon>Fungi</taxon>
        <taxon>Dikarya</taxon>
        <taxon>Ascomycota</taxon>
        <taxon>Pezizomycotina</taxon>
        <taxon>Eurotiomycetes</taxon>
        <taxon>Eurotiomycetidae</taxon>
        <taxon>Eurotiales</taxon>
        <taxon>Trichocomaceae</taxon>
        <taxon>Talaromyces</taxon>
        <taxon>Talaromyces sect. Trachyspermi</taxon>
    </lineage>
</organism>
<dbReference type="GO" id="GO:0016887">
    <property type="term" value="F:ATP hydrolysis activity"/>
    <property type="evidence" value="ECO:0007669"/>
    <property type="project" value="InterPro"/>
</dbReference>
<evidence type="ECO:0000256" key="6">
    <source>
        <dbReference type="ARBA" id="ARBA00022801"/>
    </source>
</evidence>
<dbReference type="GO" id="GO:0005524">
    <property type="term" value="F:ATP binding"/>
    <property type="evidence" value="ECO:0007669"/>
    <property type="project" value="UniProtKB-KW"/>
</dbReference>
<evidence type="ECO:0000259" key="13">
    <source>
        <dbReference type="SMART" id="SM00382"/>
    </source>
</evidence>
<dbReference type="InterPro" id="IPR014851">
    <property type="entry name" value="BCS1_N"/>
</dbReference>
<evidence type="ECO:0000256" key="11">
    <source>
        <dbReference type="ARBA" id="ARBA00048778"/>
    </source>
</evidence>
<evidence type="ECO:0000256" key="2">
    <source>
        <dbReference type="ARBA" id="ARBA00007448"/>
    </source>
</evidence>
<gene>
    <name evidence="15" type="ORF">UA08_07354</name>
</gene>
<evidence type="ECO:0000256" key="7">
    <source>
        <dbReference type="ARBA" id="ARBA00022840"/>
    </source>
</evidence>
<dbReference type="InterPro" id="IPR003593">
    <property type="entry name" value="AAA+_ATPase"/>
</dbReference>
<comment type="subcellular location">
    <subcellularLocation>
        <location evidence="1">Mitochondrion inner membrane</location>
        <topology evidence="1">Single-pass membrane protein</topology>
    </subcellularLocation>
</comment>
<comment type="catalytic activity">
    <reaction evidence="11">
        <text>ATP + H2O = ADP + phosphate + H(+)</text>
        <dbReference type="Rhea" id="RHEA:13065"/>
        <dbReference type="ChEBI" id="CHEBI:15377"/>
        <dbReference type="ChEBI" id="CHEBI:15378"/>
        <dbReference type="ChEBI" id="CHEBI:30616"/>
        <dbReference type="ChEBI" id="CHEBI:43474"/>
        <dbReference type="ChEBI" id="CHEBI:456216"/>
    </reaction>
    <physiologicalReaction direction="left-to-right" evidence="11">
        <dbReference type="Rhea" id="RHEA:13066"/>
    </physiologicalReaction>
</comment>
<dbReference type="Pfam" id="PF08740">
    <property type="entry name" value="BCS1_N"/>
    <property type="match status" value="1"/>
</dbReference>
<dbReference type="Proteomes" id="UP000214365">
    <property type="component" value="Unassembled WGS sequence"/>
</dbReference>
<evidence type="ECO:0000256" key="1">
    <source>
        <dbReference type="ARBA" id="ARBA00004434"/>
    </source>
</evidence>
<keyword evidence="9" id="KW-0496">Mitochondrion</keyword>
<dbReference type="SUPFAM" id="SSF52540">
    <property type="entry name" value="P-loop containing nucleoside triphosphate hydrolases"/>
    <property type="match status" value="1"/>
</dbReference>
<evidence type="ECO:0000256" key="12">
    <source>
        <dbReference type="RuleBase" id="RU003651"/>
    </source>
</evidence>
<dbReference type="SMART" id="SM01024">
    <property type="entry name" value="BCS1_N"/>
    <property type="match status" value="1"/>
</dbReference>
<evidence type="ECO:0000256" key="8">
    <source>
        <dbReference type="ARBA" id="ARBA00022989"/>
    </source>
</evidence>
<accession>A0A225AU91</accession>
<evidence type="ECO:0000259" key="14">
    <source>
        <dbReference type="SMART" id="SM01024"/>
    </source>
</evidence>
<feature type="domain" description="BCS1 N-terminal" evidence="14">
    <location>
        <begin position="87"/>
        <end position="268"/>
    </location>
</feature>
<dbReference type="PANTHER" id="PTHR23070">
    <property type="entry name" value="BCS1 AAA-TYPE ATPASE"/>
    <property type="match status" value="1"/>
</dbReference>
<dbReference type="GO" id="GO:0005743">
    <property type="term" value="C:mitochondrial inner membrane"/>
    <property type="evidence" value="ECO:0007669"/>
    <property type="project" value="UniProtKB-SubCell"/>
</dbReference>
<name>A0A225AU91_TALAT</name>
<dbReference type="STRING" id="1441469.A0A225AU91"/>
<evidence type="ECO:0000256" key="5">
    <source>
        <dbReference type="ARBA" id="ARBA00022792"/>
    </source>
</evidence>
<keyword evidence="16" id="KW-1185">Reference proteome</keyword>
<comment type="similarity">
    <text evidence="2">Belongs to the AAA ATPase family. BCS1 subfamily.</text>
</comment>
<keyword evidence="7 12" id="KW-0067">ATP-binding</keyword>
<dbReference type="OrthoDB" id="10251412at2759"/>